<dbReference type="Gene3D" id="2.180.10.10">
    <property type="entry name" value="RHS repeat-associated core"/>
    <property type="match status" value="2"/>
</dbReference>
<dbReference type="InterPro" id="IPR022385">
    <property type="entry name" value="Rhs_assc_core"/>
</dbReference>
<dbReference type="NCBIfam" id="TIGR03696">
    <property type="entry name" value="Rhs_assc_core"/>
    <property type="match status" value="1"/>
</dbReference>
<evidence type="ECO:0000313" key="3">
    <source>
        <dbReference type="EMBL" id="NSL86241.1"/>
    </source>
</evidence>
<gene>
    <name evidence="3" type="ORF">ECE50_005340</name>
</gene>
<organism evidence="3 4">
    <name type="scientific">Chitinophaga solisilvae</name>
    <dbReference type="NCBI Taxonomy" id="1233460"/>
    <lineage>
        <taxon>Bacteria</taxon>
        <taxon>Pseudomonadati</taxon>
        <taxon>Bacteroidota</taxon>
        <taxon>Chitinophagia</taxon>
        <taxon>Chitinophagales</taxon>
        <taxon>Chitinophagaceae</taxon>
        <taxon>Chitinophaga</taxon>
    </lineage>
</organism>
<feature type="transmembrane region" description="Helical" evidence="1">
    <location>
        <begin position="1445"/>
        <end position="1468"/>
    </location>
</feature>
<evidence type="ECO:0000259" key="2">
    <source>
        <dbReference type="Pfam" id="PF20041"/>
    </source>
</evidence>
<feature type="domain" description="DUF6443" evidence="2">
    <location>
        <begin position="52"/>
        <end position="178"/>
    </location>
</feature>
<proteinExistence type="predicted"/>
<keyword evidence="1" id="KW-0812">Transmembrane</keyword>
<evidence type="ECO:0000313" key="4">
    <source>
        <dbReference type="Proteomes" id="UP000281028"/>
    </source>
</evidence>
<reference evidence="3" key="1">
    <citation type="submission" date="2020-05" db="EMBL/GenBank/DDBJ databases">
        <title>Chitinophaga laudate sp. nov., isolated from a tropical peat swamp.</title>
        <authorList>
            <person name="Goh C.B.S."/>
            <person name="Lee M.S."/>
            <person name="Parimannan S."/>
            <person name="Pasbakhsh P."/>
            <person name="Yule C.M."/>
            <person name="Rajandas H."/>
            <person name="Loke S."/>
            <person name="Croft L."/>
            <person name="Tan J.B.L."/>
        </authorList>
    </citation>
    <scope>NUCLEOTIDE SEQUENCE</scope>
    <source>
        <strain evidence="3">Mgbs1</strain>
    </source>
</reference>
<dbReference type="InterPro" id="IPR045619">
    <property type="entry name" value="DUF6443"/>
</dbReference>
<comment type="caution">
    <text evidence="3">The sequence shown here is derived from an EMBL/GenBank/DDBJ whole genome shotgun (WGS) entry which is preliminary data.</text>
</comment>
<dbReference type="Pfam" id="PF20041">
    <property type="entry name" value="DUF6443"/>
    <property type="match status" value="1"/>
</dbReference>
<keyword evidence="1" id="KW-0472">Membrane</keyword>
<dbReference type="Proteomes" id="UP000281028">
    <property type="component" value="Unassembled WGS sequence"/>
</dbReference>
<keyword evidence="1" id="KW-1133">Transmembrane helix</keyword>
<sequence>MTLSLFASAARSQNNPNNIKAPQAVTPDALPAAFNNDIRLNYIRTYIPSKPYTAATDLNMQVSVENVAIGTVYSDGMARPLQNVIRQASPDKKDIVTFNVYDEYGREAMKFLPYKAAGADGAFKQDVYEAARTFNTAMYPGEQVSYGKTYFDNSPLNRVLKVTAPGNSWAGSQRGMATKERANVIADSVRKWTISSPDISAIPVSAEIYGPNQLIVQEETDEQQQLLLKFIDQKGRVVLIKRKAAANAAAGHVGWISTYIIYDEINNLRFVITPKAVSMIMQNWTLNDAVIRKELCYQYQYDNQRRKVVQSIPGGGVTELVYDSRDRVVYSRKENTKDKGWLVTFHDAADRQVRTGFYNQQKTRAELQQAMDNLVIARQQGNKVVSQAGDLEVSQRDKSIRAYKAGNSIVFSTGFVTPDGDEMIAYIEPGSASETYMEAEVYNPTPPEANVEWLSYAYYDNYNWSGAASFNKTYTSRLSGTTNPQADPSLDQSNLIKGKMTGVRYKVLGTDQWLTTTIFYNSSGRPLQTVLDNIAGGKDITTVLYDFSGKQLSSYQVHSNPRSTLTPETRVLSVFTYDHAGRITEVRKRLNDDAAQERIVAKLEYNSLGQLRKKDLGVKADGNVMDSLVYDYNIRGWLSGINRNFVNTPNSTSNKFGEELSYDIGFDMPQYNGNVAGIKWKGWNDKIARAYGYRYDQLNQLTNADFKQQNAPGAAWTNDKMNFSVSELSYDNNGNILSMSQQGMKGTTSTLIDKLSYTYQPGSNKLQRVADGVNDPNSTLGDFKKDAGHTGTVDYDYDANGNLTKDLNKKIAQITYNLFDKPETLTVTGKGSIKYLYDAFGNKLRKIVTDNTASAPVVTVTDYIGNFVYRNDSLRMFGHEEGRIRPVYKTGGPVTLVYDYFERDHLSNVRAVLTEQTDYKVYAATMEQAAAPVETALFSNIDATRSALPAGYPEDRLTRQNESAAKLNARADGRKIGPSLVLRVTAGDTVQLSVRAFYKSGAPADKKNNALPEEMLAGLINNFNGTPGTTDIHAGPAETGAAPFGSKFTANDYRQLTQKDPDQPQQNKPRAYLNYVLFDGQFKMVDENSGVKRVQENPDQLQTLGTDKMPISKSGFLYVYTSNESQQDVYFDNMLLGVSLSPVMEETHYYPFGLEMAGISYNAGQVLKNNYRYNGGAEWEDELDVNLYSTFYRSYDPQIGRFSGVDIAASKASDYTPYQFAYNNPVRFNDPMGDEVTVREIIDNLFDSDNGGSWSNGNYYAFKSAGEAFNVGAAEISVMSLWGNSFGVAANYAAAASKYNGSEHAQSTQNFVPSKIVELKGVKVKFRDPASYKRAQQEILRQMDQSEAWNLSPLNTGNMILASAIASSGVTGELIEYGTRSSGITAITTAQYYGKEAAALSKGISVAGKAAFGVQIVVSGLNVVNAYKTNNKNKRMVALKGALDITIGAVSTFGGPIGLAIGGIYLLADAGHLMDWGLPAE</sequence>
<evidence type="ECO:0000256" key="1">
    <source>
        <dbReference type="SAM" id="Phobius"/>
    </source>
</evidence>
<protein>
    <recommendedName>
        <fullName evidence="2">DUF6443 domain-containing protein</fullName>
    </recommendedName>
</protein>
<dbReference type="EMBL" id="RIAR02000001">
    <property type="protein sequence ID" value="NSL86241.1"/>
    <property type="molecule type" value="Genomic_DNA"/>
</dbReference>
<accession>A0A9Q5GRH9</accession>
<feature type="transmembrane region" description="Helical" evidence="1">
    <location>
        <begin position="1406"/>
        <end position="1424"/>
    </location>
</feature>
<keyword evidence="4" id="KW-1185">Reference proteome</keyword>
<name>A0A9Q5GRH9_9BACT</name>